<reference evidence="1 2" key="1">
    <citation type="journal article" date="2019" name="Sci. Rep.">
        <title>Orb-weaving spider Araneus ventricosus genome elucidates the spidroin gene catalogue.</title>
        <authorList>
            <person name="Kono N."/>
            <person name="Nakamura H."/>
            <person name="Ohtoshi R."/>
            <person name="Moran D.A.P."/>
            <person name="Shinohara A."/>
            <person name="Yoshida Y."/>
            <person name="Fujiwara M."/>
            <person name="Mori M."/>
            <person name="Tomita M."/>
            <person name="Arakawa K."/>
        </authorList>
    </citation>
    <scope>NUCLEOTIDE SEQUENCE [LARGE SCALE GENOMIC DNA]</scope>
</reference>
<organism evidence="1 2">
    <name type="scientific">Araneus ventricosus</name>
    <name type="common">Orbweaver spider</name>
    <name type="synonym">Epeira ventricosa</name>
    <dbReference type="NCBI Taxonomy" id="182803"/>
    <lineage>
        <taxon>Eukaryota</taxon>
        <taxon>Metazoa</taxon>
        <taxon>Ecdysozoa</taxon>
        <taxon>Arthropoda</taxon>
        <taxon>Chelicerata</taxon>
        <taxon>Arachnida</taxon>
        <taxon>Araneae</taxon>
        <taxon>Araneomorphae</taxon>
        <taxon>Entelegynae</taxon>
        <taxon>Araneoidea</taxon>
        <taxon>Araneidae</taxon>
        <taxon>Araneus</taxon>
    </lineage>
</organism>
<accession>A0A4Y2UY91</accession>
<dbReference type="Proteomes" id="UP000499080">
    <property type="component" value="Unassembled WGS sequence"/>
</dbReference>
<sequence length="116" mass="12869">MYTATCGCVKTARSTSRSEFVPTTTAACPHSASDFAISTIKAFTKGLENVKHCFLKFCAKENFKNYFLFSTLDKNLSFAIVTALDGATSISQLISLQLVAYLLHPSYLDRIRRTLQ</sequence>
<dbReference type="EMBL" id="BGPR01040389">
    <property type="protein sequence ID" value="GBO16497.1"/>
    <property type="molecule type" value="Genomic_DNA"/>
</dbReference>
<evidence type="ECO:0000313" key="1">
    <source>
        <dbReference type="EMBL" id="GBO16497.1"/>
    </source>
</evidence>
<comment type="caution">
    <text evidence="1">The sequence shown here is derived from an EMBL/GenBank/DDBJ whole genome shotgun (WGS) entry which is preliminary data.</text>
</comment>
<evidence type="ECO:0000313" key="2">
    <source>
        <dbReference type="Proteomes" id="UP000499080"/>
    </source>
</evidence>
<name>A0A4Y2UY91_ARAVE</name>
<dbReference type="AlphaFoldDB" id="A0A4Y2UY91"/>
<keyword evidence="2" id="KW-1185">Reference proteome</keyword>
<proteinExistence type="predicted"/>
<gene>
    <name evidence="1" type="ORF">AVEN_173853_1</name>
</gene>
<protein>
    <submittedName>
        <fullName evidence="1">Uncharacterized protein</fullName>
    </submittedName>
</protein>